<protein>
    <submittedName>
        <fullName evidence="2">Cell wall hydrolase</fullName>
    </submittedName>
</protein>
<proteinExistence type="predicted"/>
<dbReference type="GO" id="GO:0016787">
    <property type="term" value="F:hydrolase activity"/>
    <property type="evidence" value="ECO:0007669"/>
    <property type="project" value="UniProtKB-KW"/>
</dbReference>
<dbReference type="InterPro" id="IPR011105">
    <property type="entry name" value="Cell_wall_hydrolase_SleB"/>
</dbReference>
<keyword evidence="2" id="KW-0378">Hydrolase</keyword>
<dbReference type="Pfam" id="PF07486">
    <property type="entry name" value="Hydrolase_2"/>
    <property type="match status" value="1"/>
</dbReference>
<feature type="domain" description="Cell wall hydrolase SleB" evidence="1">
    <location>
        <begin position="128"/>
        <end position="232"/>
    </location>
</feature>
<dbReference type="Proteomes" id="UP000776276">
    <property type="component" value="Unassembled WGS sequence"/>
</dbReference>
<sequence length="233" mass="24417">MGCFSSPADAPTAVKIRSLQKFLRTVLSVVASFGLLGTLAISTSAPAADTGAASNDVASLRLAAVTAPTLALDAAALADRENFANDSADGIQQAPATLEALVDAQETADTVDAEQKCLAASVYFEAKGEPLGGQLAVAETVLNRAHSGRFPTSICGVVRQKGQFSFVRRGGKIPAPVTTSKSWRQAVAIARIAQGELWEDIAPNALFFHARRISMNMGSATRVAQVGNHIFYR</sequence>
<reference evidence="2 3" key="1">
    <citation type="submission" date="2021-06" db="EMBL/GenBank/DDBJ databases">
        <title>Sphingomonas sp. XMGL2, whole genome shotgun sequencing project.</title>
        <authorList>
            <person name="Zhao G."/>
            <person name="Shen L."/>
        </authorList>
    </citation>
    <scope>NUCLEOTIDE SEQUENCE [LARGE SCALE GENOMIC DNA]</scope>
    <source>
        <strain evidence="2 3">XMGL2</strain>
    </source>
</reference>
<evidence type="ECO:0000313" key="2">
    <source>
        <dbReference type="EMBL" id="MBU3076917.1"/>
    </source>
</evidence>
<gene>
    <name evidence="2" type="ORF">KOF26_03475</name>
</gene>
<keyword evidence="3" id="KW-1185">Reference proteome</keyword>
<evidence type="ECO:0000259" key="1">
    <source>
        <dbReference type="Pfam" id="PF07486"/>
    </source>
</evidence>
<evidence type="ECO:0000313" key="3">
    <source>
        <dbReference type="Proteomes" id="UP000776276"/>
    </source>
</evidence>
<dbReference type="EMBL" id="JAHKRT010000002">
    <property type="protein sequence ID" value="MBU3076917.1"/>
    <property type="molecule type" value="Genomic_DNA"/>
</dbReference>
<organism evidence="2 3">
    <name type="scientific">Sphingomonas quercus</name>
    <dbReference type="NCBI Taxonomy" id="2842451"/>
    <lineage>
        <taxon>Bacteria</taxon>
        <taxon>Pseudomonadati</taxon>
        <taxon>Pseudomonadota</taxon>
        <taxon>Alphaproteobacteria</taxon>
        <taxon>Sphingomonadales</taxon>
        <taxon>Sphingomonadaceae</taxon>
        <taxon>Sphingomonas</taxon>
    </lineage>
</organism>
<name>A0ABS6BGH0_9SPHN</name>
<comment type="caution">
    <text evidence="2">The sequence shown here is derived from an EMBL/GenBank/DDBJ whole genome shotgun (WGS) entry which is preliminary data.</text>
</comment>
<accession>A0ABS6BGH0</accession>